<name>A0A8R7TJJ5_TRIUA</name>
<evidence type="ECO:0000313" key="2">
    <source>
        <dbReference type="Proteomes" id="UP000015106"/>
    </source>
</evidence>
<evidence type="ECO:0008006" key="3">
    <source>
        <dbReference type="Google" id="ProtNLM"/>
    </source>
</evidence>
<sequence>ASPGPNGFNVAFDTSAWRWIGDDVSILVRNFYITFILPPHLNDTNIALIPKKLVCHFPSDFRPISLYNVIYKIIPKSLANRLKEHLPEYIHPSQRAFIEG</sequence>
<dbReference type="Proteomes" id="UP000015106">
    <property type="component" value="Chromosome 2"/>
</dbReference>
<dbReference type="PANTHER" id="PTHR46890">
    <property type="entry name" value="NON-LTR RETROLELEMENT REVERSE TRANSCRIPTASE-LIKE PROTEIN-RELATED"/>
    <property type="match status" value="1"/>
</dbReference>
<reference evidence="2" key="1">
    <citation type="journal article" date="2013" name="Nature">
        <title>Draft genome of the wheat A-genome progenitor Triticum urartu.</title>
        <authorList>
            <person name="Ling H.Q."/>
            <person name="Zhao S."/>
            <person name="Liu D."/>
            <person name="Wang J."/>
            <person name="Sun H."/>
            <person name="Zhang C."/>
            <person name="Fan H."/>
            <person name="Li D."/>
            <person name="Dong L."/>
            <person name="Tao Y."/>
            <person name="Gao C."/>
            <person name="Wu H."/>
            <person name="Li Y."/>
            <person name="Cui Y."/>
            <person name="Guo X."/>
            <person name="Zheng S."/>
            <person name="Wang B."/>
            <person name="Yu K."/>
            <person name="Liang Q."/>
            <person name="Yang W."/>
            <person name="Lou X."/>
            <person name="Chen J."/>
            <person name="Feng M."/>
            <person name="Jian J."/>
            <person name="Zhang X."/>
            <person name="Luo G."/>
            <person name="Jiang Y."/>
            <person name="Liu J."/>
            <person name="Wang Z."/>
            <person name="Sha Y."/>
            <person name="Zhang B."/>
            <person name="Wu H."/>
            <person name="Tang D."/>
            <person name="Shen Q."/>
            <person name="Xue P."/>
            <person name="Zou S."/>
            <person name="Wang X."/>
            <person name="Liu X."/>
            <person name="Wang F."/>
            <person name="Yang Y."/>
            <person name="An X."/>
            <person name="Dong Z."/>
            <person name="Zhang K."/>
            <person name="Zhang X."/>
            <person name="Luo M.C."/>
            <person name="Dvorak J."/>
            <person name="Tong Y."/>
            <person name="Wang J."/>
            <person name="Yang H."/>
            <person name="Li Z."/>
            <person name="Wang D."/>
            <person name="Zhang A."/>
            <person name="Wang J."/>
        </authorList>
    </citation>
    <scope>NUCLEOTIDE SEQUENCE</scope>
    <source>
        <strain evidence="2">cv. G1812</strain>
    </source>
</reference>
<dbReference type="InterPro" id="IPR052343">
    <property type="entry name" value="Retrotransposon-Effector_Assoc"/>
</dbReference>
<proteinExistence type="predicted"/>
<dbReference type="PANTHER" id="PTHR46890:SF1">
    <property type="entry name" value="REVERSE TRANSCRIPTASE DOMAIN-CONTAINING PROTEIN"/>
    <property type="match status" value="1"/>
</dbReference>
<accession>A0A8R7TJJ5</accession>
<organism evidence="1 2">
    <name type="scientific">Triticum urartu</name>
    <name type="common">Red wild einkorn</name>
    <name type="synonym">Crithodium urartu</name>
    <dbReference type="NCBI Taxonomy" id="4572"/>
    <lineage>
        <taxon>Eukaryota</taxon>
        <taxon>Viridiplantae</taxon>
        <taxon>Streptophyta</taxon>
        <taxon>Embryophyta</taxon>
        <taxon>Tracheophyta</taxon>
        <taxon>Spermatophyta</taxon>
        <taxon>Magnoliopsida</taxon>
        <taxon>Liliopsida</taxon>
        <taxon>Poales</taxon>
        <taxon>Poaceae</taxon>
        <taxon>BOP clade</taxon>
        <taxon>Pooideae</taxon>
        <taxon>Triticodae</taxon>
        <taxon>Triticeae</taxon>
        <taxon>Triticinae</taxon>
        <taxon>Triticum</taxon>
    </lineage>
</organism>
<evidence type="ECO:0000313" key="1">
    <source>
        <dbReference type="EnsemblPlants" id="TuG1812G0200003532.01.T01.cds419723"/>
    </source>
</evidence>
<dbReference type="EnsemblPlants" id="TuG1812G0200003532.01.T01">
    <property type="protein sequence ID" value="TuG1812G0200003532.01.T01.cds419723"/>
    <property type="gene ID" value="TuG1812G0200003532.01"/>
</dbReference>
<reference evidence="1" key="3">
    <citation type="submission" date="2022-06" db="UniProtKB">
        <authorList>
            <consortium name="EnsemblPlants"/>
        </authorList>
    </citation>
    <scope>IDENTIFICATION</scope>
</reference>
<reference evidence="1" key="2">
    <citation type="submission" date="2018-03" db="EMBL/GenBank/DDBJ databases">
        <title>The Triticum urartu genome reveals the dynamic nature of wheat genome evolution.</title>
        <authorList>
            <person name="Ling H."/>
            <person name="Ma B."/>
            <person name="Shi X."/>
            <person name="Liu H."/>
            <person name="Dong L."/>
            <person name="Sun H."/>
            <person name="Cao Y."/>
            <person name="Gao Q."/>
            <person name="Zheng S."/>
            <person name="Li Y."/>
            <person name="Yu Y."/>
            <person name="Du H."/>
            <person name="Qi M."/>
            <person name="Li Y."/>
            <person name="Yu H."/>
            <person name="Cui Y."/>
            <person name="Wang N."/>
            <person name="Chen C."/>
            <person name="Wu H."/>
            <person name="Zhao Y."/>
            <person name="Zhang J."/>
            <person name="Li Y."/>
            <person name="Zhou W."/>
            <person name="Zhang B."/>
            <person name="Hu W."/>
            <person name="Eijk M."/>
            <person name="Tang J."/>
            <person name="Witsenboer H."/>
            <person name="Zhao S."/>
            <person name="Li Z."/>
            <person name="Zhang A."/>
            <person name="Wang D."/>
            <person name="Liang C."/>
        </authorList>
    </citation>
    <scope>NUCLEOTIDE SEQUENCE [LARGE SCALE GENOMIC DNA]</scope>
    <source>
        <strain evidence="1">cv. G1812</strain>
    </source>
</reference>
<dbReference type="Gramene" id="TuG1812G0200003532.01.T01">
    <property type="protein sequence ID" value="TuG1812G0200003532.01.T01.cds419723"/>
    <property type="gene ID" value="TuG1812G0200003532.01"/>
</dbReference>
<dbReference type="AlphaFoldDB" id="A0A8R7TJJ5"/>
<protein>
    <recommendedName>
        <fullName evidence="3">Reverse transcriptase</fullName>
    </recommendedName>
</protein>
<keyword evidence="2" id="KW-1185">Reference proteome</keyword>